<protein>
    <submittedName>
        <fullName evidence="1">Protein-export protein SecB (Maintains pre-export unfolded state)</fullName>
    </submittedName>
</protein>
<dbReference type="NCBIfam" id="NF004394">
    <property type="entry name" value="PRK05751.1-5"/>
    <property type="match status" value="1"/>
</dbReference>
<dbReference type="InterPro" id="IPR003708">
    <property type="entry name" value="SecB"/>
</dbReference>
<reference evidence="1" key="1">
    <citation type="submission" date="2018-06" db="EMBL/GenBank/DDBJ databases">
        <authorList>
            <person name="Zhirakovskaya E."/>
        </authorList>
    </citation>
    <scope>NUCLEOTIDE SEQUENCE</scope>
</reference>
<dbReference type="HAMAP" id="MF_00821">
    <property type="entry name" value="SecB"/>
    <property type="match status" value="1"/>
</dbReference>
<dbReference type="InterPro" id="IPR035958">
    <property type="entry name" value="SecB-like_sf"/>
</dbReference>
<dbReference type="NCBIfam" id="NF004393">
    <property type="entry name" value="PRK05751.1-4"/>
    <property type="match status" value="1"/>
</dbReference>
<dbReference type="NCBIfam" id="NF004392">
    <property type="entry name" value="PRK05751.1-3"/>
    <property type="match status" value="1"/>
</dbReference>
<dbReference type="Pfam" id="PF02556">
    <property type="entry name" value="SecB"/>
    <property type="match status" value="1"/>
</dbReference>
<dbReference type="GO" id="GO:0015031">
    <property type="term" value="P:protein transport"/>
    <property type="evidence" value="ECO:0007669"/>
    <property type="project" value="InterPro"/>
</dbReference>
<dbReference type="SUPFAM" id="SSF54611">
    <property type="entry name" value="SecB-like"/>
    <property type="match status" value="1"/>
</dbReference>
<organism evidence="1">
    <name type="scientific">hydrothermal vent metagenome</name>
    <dbReference type="NCBI Taxonomy" id="652676"/>
    <lineage>
        <taxon>unclassified sequences</taxon>
        <taxon>metagenomes</taxon>
        <taxon>ecological metagenomes</taxon>
    </lineage>
</organism>
<accession>A0A3B1AGI4</accession>
<gene>
    <name evidence="1" type="ORF">MNBD_GAMMA21-2777</name>
</gene>
<dbReference type="AlphaFoldDB" id="A0A3B1AGI4"/>
<evidence type="ECO:0000313" key="1">
    <source>
        <dbReference type="EMBL" id="VAW91746.1"/>
    </source>
</evidence>
<dbReference type="PRINTS" id="PR01594">
    <property type="entry name" value="SECBCHAPRONE"/>
</dbReference>
<dbReference type="Gene3D" id="3.10.420.10">
    <property type="entry name" value="SecB-like"/>
    <property type="match status" value="1"/>
</dbReference>
<dbReference type="EMBL" id="UOFR01000013">
    <property type="protein sequence ID" value="VAW91746.1"/>
    <property type="molecule type" value="Genomic_DNA"/>
</dbReference>
<proteinExistence type="inferred from homology"/>
<dbReference type="GO" id="GO:0051082">
    <property type="term" value="F:unfolded protein binding"/>
    <property type="evidence" value="ECO:0007669"/>
    <property type="project" value="InterPro"/>
</dbReference>
<dbReference type="GO" id="GO:0051262">
    <property type="term" value="P:protein tetramerization"/>
    <property type="evidence" value="ECO:0007669"/>
    <property type="project" value="InterPro"/>
</dbReference>
<dbReference type="PANTHER" id="PTHR36918:SF1">
    <property type="entry name" value="PROTEIN-EXPORT PROTEIN SECB"/>
    <property type="match status" value="1"/>
</dbReference>
<dbReference type="NCBIfam" id="TIGR00809">
    <property type="entry name" value="secB"/>
    <property type="match status" value="1"/>
</dbReference>
<name>A0A3B1AGI4_9ZZZZ</name>
<dbReference type="PANTHER" id="PTHR36918">
    <property type="match status" value="1"/>
</dbReference>
<sequence>MTDEKQPANKEDTENVFNIQKIYTKDISFEAPNSPKIFTDTWEPNNNLDINTNAHKLADNVFEVVLSVTVTAKVKEDTAYLVEIHQAGIFSLENFSDTDIHGMLGSFCPNILFPYAREAISDIVSRGGFPQLLLAPINFDALYEQHMQQQAETAKQQPAN</sequence>